<feature type="repeat" description="WD" evidence="7">
    <location>
        <begin position="379"/>
        <end position="421"/>
    </location>
</feature>
<dbReference type="FunFam" id="2.130.10.10:FF:001898">
    <property type="entry name" value="Ribosome biogenesis protein WDR12 homolog"/>
    <property type="match status" value="1"/>
</dbReference>
<dbReference type="AlphaFoldDB" id="A0A8B8BST7"/>
<dbReference type="HAMAP" id="MF_03029">
    <property type="entry name" value="WDR12"/>
    <property type="match status" value="1"/>
</dbReference>
<name>A0A8B8BST7_CRAVI</name>
<feature type="repeat" description="WD" evidence="7">
    <location>
        <begin position="423"/>
        <end position="462"/>
    </location>
</feature>
<feature type="repeat" description="WD" evidence="7">
    <location>
        <begin position="227"/>
        <end position="259"/>
    </location>
</feature>
<evidence type="ECO:0000256" key="1">
    <source>
        <dbReference type="ARBA" id="ARBA00022517"/>
    </source>
</evidence>
<dbReference type="InterPro" id="IPR012972">
    <property type="entry name" value="NLE"/>
</dbReference>
<dbReference type="PROSITE" id="PS00678">
    <property type="entry name" value="WD_REPEATS_1"/>
    <property type="match status" value="1"/>
</dbReference>
<dbReference type="GO" id="GO:0000463">
    <property type="term" value="P:maturation of LSU-rRNA from tricistronic rRNA transcript (SSU-rRNA, 5.8S rRNA, LSU-rRNA)"/>
    <property type="evidence" value="ECO:0007669"/>
    <property type="project" value="UniProtKB-UniRule"/>
</dbReference>
<dbReference type="PRINTS" id="PR00320">
    <property type="entry name" value="GPROTEINBRPT"/>
</dbReference>
<dbReference type="InterPro" id="IPR001680">
    <property type="entry name" value="WD40_rpt"/>
</dbReference>
<dbReference type="InterPro" id="IPR015943">
    <property type="entry name" value="WD40/YVTN_repeat-like_dom_sf"/>
</dbReference>
<evidence type="ECO:0000256" key="4">
    <source>
        <dbReference type="ARBA" id="ARBA00022737"/>
    </source>
</evidence>
<comment type="subcellular location">
    <subcellularLocation>
        <location evidence="6">Nucleus</location>
        <location evidence="6">Nucleolus</location>
    </subcellularLocation>
    <subcellularLocation>
        <location evidence="6">Nucleus</location>
        <location evidence="6">Nucleoplasm</location>
    </subcellularLocation>
</comment>
<comment type="similarity">
    <text evidence="6">Belongs to the WD repeat WDR12/YTM1 family.</text>
</comment>
<organism evidence="9 10">
    <name type="scientific">Crassostrea virginica</name>
    <name type="common">Eastern oyster</name>
    <dbReference type="NCBI Taxonomy" id="6565"/>
    <lineage>
        <taxon>Eukaryota</taxon>
        <taxon>Metazoa</taxon>
        <taxon>Spiralia</taxon>
        <taxon>Lophotrochozoa</taxon>
        <taxon>Mollusca</taxon>
        <taxon>Bivalvia</taxon>
        <taxon>Autobranchia</taxon>
        <taxon>Pteriomorphia</taxon>
        <taxon>Ostreida</taxon>
        <taxon>Ostreoidea</taxon>
        <taxon>Ostreidae</taxon>
        <taxon>Crassostrea</taxon>
    </lineage>
</organism>
<dbReference type="SUPFAM" id="SSF50978">
    <property type="entry name" value="WD40 repeat-like"/>
    <property type="match status" value="1"/>
</dbReference>
<dbReference type="KEGG" id="cvn:111112843"/>
<protein>
    <recommendedName>
        <fullName evidence="6">Ribosome biogenesis protein WDR12 homolog</fullName>
    </recommendedName>
</protein>
<evidence type="ECO:0000313" key="10">
    <source>
        <dbReference type="RefSeq" id="XP_022306398.1"/>
    </source>
</evidence>
<dbReference type="InterPro" id="IPR019775">
    <property type="entry name" value="WD40_repeat_CS"/>
</dbReference>
<dbReference type="CDD" id="cd00200">
    <property type="entry name" value="WD40"/>
    <property type="match status" value="1"/>
</dbReference>
<reference evidence="10" key="1">
    <citation type="submission" date="2025-08" db="UniProtKB">
        <authorList>
            <consortium name="RefSeq"/>
        </authorList>
    </citation>
    <scope>IDENTIFICATION</scope>
    <source>
        <tissue evidence="10">Whole sample</tissue>
    </source>
</reference>
<keyword evidence="3 7" id="KW-0853">WD repeat</keyword>
<feature type="repeat" description="WD" evidence="7">
    <location>
        <begin position="294"/>
        <end position="334"/>
    </location>
</feature>
<keyword evidence="9" id="KW-1185">Reference proteome</keyword>
<comment type="function">
    <text evidence="6">Required for maturation of ribosomal RNAs and formation of the large ribosomal subunit.</text>
</comment>
<sequence length="462" mass="52110">MKYTRTEITRYRFMDSHIRQRTSVKALRCREIENFTMASENTPHVQATFFTKQSQYSLPDTPFSVPASVGIPELSALVNQILKGDESEEAGIDFDFLLEGEFLRVPLDKHLESRGISTEDLVEIEFVERQPAPKPEDSLLHDDWVSCLQGCKECILSGCYDNTVRLWTTTGTPLLTIPGHTAPVKCVQWISSDEEPICRFISGSHDQTILIWEWHREENSMECVHACRGHAGSVDCVAVNDDKDKFVSGSWDKMLKLWSAASVAEGDTEEQSEVPKKKQKVSKKVQTRVPILTLSGHTEGISAAEWLSRSEVCTASWDHTMRLWDMEKATQTSQMQGTKVFLDMSYSPLNGQIVTASADRHLRLWDPRVSDGAIVKCTYTSHTGWVSGVSWSPVNQNLFISGSYDTVMKLWDIRSPKAPLYNMSGHEEKILAVDWSIPSLLLSGAADNHLKIFQYKDTQLGR</sequence>
<dbReference type="GO" id="GO:0005654">
    <property type="term" value="C:nucleoplasm"/>
    <property type="evidence" value="ECO:0007669"/>
    <property type="project" value="UniProtKB-SubCell"/>
</dbReference>
<dbReference type="InterPro" id="IPR020472">
    <property type="entry name" value="WD40_PAC1"/>
</dbReference>
<proteinExistence type="inferred from homology"/>
<dbReference type="InterPro" id="IPR036322">
    <property type="entry name" value="WD40_repeat_dom_sf"/>
</dbReference>
<dbReference type="Gene3D" id="2.130.10.10">
    <property type="entry name" value="YVTN repeat-like/Quinoprotein amine dehydrogenase"/>
    <property type="match status" value="1"/>
</dbReference>
<feature type="repeat" description="WD" evidence="7">
    <location>
        <begin position="177"/>
        <end position="222"/>
    </location>
</feature>
<dbReference type="GO" id="GO:0043021">
    <property type="term" value="F:ribonucleoprotein complex binding"/>
    <property type="evidence" value="ECO:0007669"/>
    <property type="project" value="UniProtKB-UniRule"/>
</dbReference>
<dbReference type="PROSITE" id="PS50082">
    <property type="entry name" value="WD_REPEATS_2"/>
    <property type="match status" value="6"/>
</dbReference>
<dbReference type="Proteomes" id="UP000694844">
    <property type="component" value="Chromosome 9"/>
</dbReference>
<accession>A0A8B8BST7</accession>
<dbReference type="PROSITE" id="PS50294">
    <property type="entry name" value="WD_REPEATS_REGION"/>
    <property type="match status" value="4"/>
</dbReference>
<dbReference type="GeneID" id="111112843"/>
<dbReference type="PANTHER" id="PTHR19855:SF11">
    <property type="entry name" value="RIBOSOME BIOGENESIS PROTEIN WDR12"/>
    <property type="match status" value="1"/>
</dbReference>
<evidence type="ECO:0000256" key="2">
    <source>
        <dbReference type="ARBA" id="ARBA00022552"/>
    </source>
</evidence>
<evidence type="ECO:0000256" key="6">
    <source>
        <dbReference type="HAMAP-Rule" id="MF_03029"/>
    </source>
</evidence>
<dbReference type="GO" id="GO:0005730">
    <property type="term" value="C:nucleolus"/>
    <property type="evidence" value="ECO:0007669"/>
    <property type="project" value="UniProtKB-SubCell"/>
</dbReference>
<dbReference type="InterPro" id="IPR028599">
    <property type="entry name" value="WDR12/Ytm1"/>
</dbReference>
<keyword evidence="2 6" id="KW-0698">rRNA processing</keyword>
<dbReference type="RefSeq" id="XP_022306398.1">
    <property type="nucleotide sequence ID" value="XM_022450690.1"/>
</dbReference>
<evidence type="ECO:0000256" key="7">
    <source>
        <dbReference type="PROSITE-ProRule" id="PRU00221"/>
    </source>
</evidence>
<dbReference type="OrthoDB" id="10251381at2759"/>
<dbReference type="GO" id="GO:0000466">
    <property type="term" value="P:maturation of 5.8S rRNA from tricistronic rRNA transcript (SSU-rRNA, 5.8S rRNA, LSU-rRNA)"/>
    <property type="evidence" value="ECO:0007669"/>
    <property type="project" value="UniProtKB-UniRule"/>
</dbReference>
<evidence type="ECO:0000259" key="8">
    <source>
        <dbReference type="Pfam" id="PF08154"/>
    </source>
</evidence>
<evidence type="ECO:0000256" key="3">
    <source>
        <dbReference type="ARBA" id="ARBA00022574"/>
    </source>
</evidence>
<dbReference type="Pfam" id="PF08154">
    <property type="entry name" value="NLE"/>
    <property type="match status" value="1"/>
</dbReference>
<dbReference type="GO" id="GO:0030687">
    <property type="term" value="C:preribosome, large subunit precursor"/>
    <property type="evidence" value="ECO:0007669"/>
    <property type="project" value="UniProtKB-UniRule"/>
</dbReference>
<keyword evidence="1 6" id="KW-0690">Ribosome biogenesis</keyword>
<feature type="repeat" description="WD" evidence="7">
    <location>
        <begin position="344"/>
        <end position="366"/>
    </location>
</feature>
<evidence type="ECO:0000256" key="5">
    <source>
        <dbReference type="ARBA" id="ARBA00023242"/>
    </source>
</evidence>
<dbReference type="Pfam" id="PF00400">
    <property type="entry name" value="WD40"/>
    <property type="match status" value="7"/>
</dbReference>
<gene>
    <name evidence="10" type="primary">LOC111112843</name>
</gene>
<keyword evidence="5 6" id="KW-0539">Nucleus</keyword>
<evidence type="ECO:0000313" key="9">
    <source>
        <dbReference type="Proteomes" id="UP000694844"/>
    </source>
</evidence>
<feature type="domain" description="NLE" evidence="8">
    <location>
        <begin position="45"/>
        <end position="111"/>
    </location>
</feature>
<keyword evidence="4" id="KW-0677">Repeat</keyword>
<dbReference type="PANTHER" id="PTHR19855">
    <property type="entry name" value="WD40 REPEAT PROTEIN 12, 37"/>
    <property type="match status" value="1"/>
</dbReference>
<dbReference type="SMART" id="SM00320">
    <property type="entry name" value="WD40"/>
    <property type="match status" value="7"/>
</dbReference>